<accession>A0AA44QBT5</accession>
<gene>
    <name evidence="1" type="ORF">COK38_09990</name>
</gene>
<comment type="caution">
    <text evidence="1">The sequence shown here is derived from an EMBL/GenBank/DDBJ whole genome shotgun (WGS) entry which is preliminary data.</text>
</comment>
<dbReference type="EMBL" id="NVBO01000075">
    <property type="protein sequence ID" value="PFS02123.1"/>
    <property type="molecule type" value="Genomic_DNA"/>
</dbReference>
<name>A0AA44QBT5_BACCE</name>
<dbReference type="Proteomes" id="UP000226357">
    <property type="component" value="Unassembled WGS sequence"/>
</dbReference>
<dbReference type="RefSeq" id="WP_000420649.1">
    <property type="nucleotide sequence ID" value="NZ_NUYJ01000126.1"/>
</dbReference>
<organism evidence="1 2">
    <name type="scientific">Bacillus cereus</name>
    <dbReference type="NCBI Taxonomy" id="1396"/>
    <lineage>
        <taxon>Bacteria</taxon>
        <taxon>Bacillati</taxon>
        <taxon>Bacillota</taxon>
        <taxon>Bacilli</taxon>
        <taxon>Bacillales</taxon>
        <taxon>Bacillaceae</taxon>
        <taxon>Bacillus</taxon>
        <taxon>Bacillus cereus group</taxon>
    </lineage>
</organism>
<evidence type="ECO:0000313" key="2">
    <source>
        <dbReference type="Proteomes" id="UP000226357"/>
    </source>
</evidence>
<evidence type="ECO:0000313" key="1">
    <source>
        <dbReference type="EMBL" id="PFS02123.1"/>
    </source>
</evidence>
<proteinExistence type="predicted"/>
<protein>
    <submittedName>
        <fullName evidence="1">Uncharacterized protein</fullName>
    </submittedName>
</protein>
<sequence>MELKEFIHFLNRLEEKHIFYKLSKVRTKSIMVEVAVPGERWEIEFMEDGTVEIEKFIGDGDFYDGKEIEALFAKFSD</sequence>
<reference evidence="1 2" key="1">
    <citation type="submission" date="2017-09" db="EMBL/GenBank/DDBJ databases">
        <title>Large-scale bioinformatics analysis of Bacillus genomes uncovers conserved roles of natural products in bacterial physiology.</title>
        <authorList>
            <consortium name="Agbiome Team Llc"/>
            <person name="Bleich R.M."/>
            <person name="Grubbs K.J."/>
            <person name="Santa Maria K.C."/>
            <person name="Allen S.E."/>
            <person name="Farag S."/>
            <person name="Shank E.A."/>
            <person name="Bowers A."/>
        </authorList>
    </citation>
    <scope>NUCLEOTIDE SEQUENCE [LARGE SCALE GENOMIC DNA]</scope>
    <source>
        <strain evidence="1 2">AFS067272</strain>
    </source>
</reference>
<dbReference type="AlphaFoldDB" id="A0AA44QBT5"/>